<dbReference type="HOGENOM" id="CLU_092522_1_1_2"/>
<accession>U1NIV0</accession>
<dbReference type="PANTHER" id="PTHR43466">
    <property type="entry name" value="2-OXO-4-HYDROXY-4-CARBOXY-5-UREIDOIMIDAZOLINE DECARBOXYLASE-RELATED"/>
    <property type="match status" value="1"/>
</dbReference>
<dbReference type="EC" id="4.1.1.97" evidence="3"/>
<sequence length="167" mass="19068">MKHGTIEELNTLGKGDFVDLLGDVYEESAWVAEQTYSEQPFVSVQTLTNTMQEIVNNAPHDAQLELLRAHPDLGEQTEMTDASEAEQASAGLDSLSETQYDAFQRLNDQYREKFGFPFIMAIKNESPDAIQTAMEQRVKHRRDQEFETALDQVHQIAKLRLQEIFSM</sequence>
<gene>
    <name evidence="8" type="ORF">J07HQW2_03646</name>
</gene>
<dbReference type="NCBIfam" id="TIGR03164">
    <property type="entry name" value="UHCUDC"/>
    <property type="match status" value="1"/>
</dbReference>
<evidence type="ECO:0000256" key="2">
    <source>
        <dbReference type="ARBA" id="ARBA00004754"/>
    </source>
</evidence>
<comment type="catalytic activity">
    <reaction evidence="1">
        <text>5-hydroxy-2-oxo-4-ureido-2,5-dihydro-1H-imidazole-5-carboxylate + H(+) = (S)-allantoin + CO2</text>
        <dbReference type="Rhea" id="RHEA:26301"/>
        <dbReference type="ChEBI" id="CHEBI:15378"/>
        <dbReference type="ChEBI" id="CHEBI:15678"/>
        <dbReference type="ChEBI" id="CHEBI:16526"/>
        <dbReference type="ChEBI" id="CHEBI:58639"/>
        <dbReference type="EC" id="4.1.1.97"/>
    </reaction>
</comment>
<dbReference type="GO" id="GO:0000255">
    <property type="term" value="P:allantoin metabolic process"/>
    <property type="evidence" value="ECO:0007669"/>
    <property type="project" value="InterPro"/>
</dbReference>
<dbReference type="GO" id="GO:0051997">
    <property type="term" value="F:2-oxo-4-hydroxy-4-carboxy-5-ureidoimidazoline decarboxylase activity"/>
    <property type="evidence" value="ECO:0007669"/>
    <property type="project" value="UniProtKB-EC"/>
</dbReference>
<evidence type="ECO:0000259" key="7">
    <source>
        <dbReference type="Pfam" id="PF09349"/>
    </source>
</evidence>
<keyword evidence="5" id="KW-0210">Decarboxylase</keyword>
<dbReference type="GO" id="GO:0006144">
    <property type="term" value="P:purine nucleobase metabolic process"/>
    <property type="evidence" value="ECO:0007669"/>
    <property type="project" value="UniProtKB-KW"/>
</dbReference>
<keyword evidence="4" id="KW-0659">Purine metabolism</keyword>
<dbReference type="AlphaFoldDB" id="U1NIV0"/>
<proteinExistence type="predicted"/>
<dbReference type="SUPFAM" id="SSF158694">
    <property type="entry name" value="UraD-Like"/>
    <property type="match status" value="1"/>
</dbReference>
<name>U1NIV0_9EURY</name>
<dbReference type="STRING" id="1238425.J07HQW2_03646"/>
<evidence type="ECO:0000313" key="9">
    <source>
        <dbReference type="Proteomes" id="UP000030710"/>
    </source>
</evidence>
<dbReference type="Gene3D" id="1.10.3330.10">
    <property type="entry name" value="Oxo-4-hydroxy-4-carboxy-5-ureidoimidazoline decarboxylase"/>
    <property type="match status" value="1"/>
</dbReference>
<evidence type="ECO:0000256" key="3">
    <source>
        <dbReference type="ARBA" id="ARBA00012257"/>
    </source>
</evidence>
<reference evidence="8 9" key="1">
    <citation type="journal article" date="2013" name="PLoS ONE">
        <title>Assembly-driven community genomics of a hypersaline microbial ecosystem.</title>
        <authorList>
            <person name="Podell S."/>
            <person name="Ugalde J.A."/>
            <person name="Narasingarao P."/>
            <person name="Banfield J.F."/>
            <person name="Heidelberg K.B."/>
            <person name="Allen E.E."/>
        </authorList>
    </citation>
    <scope>NUCLEOTIDE SEQUENCE [LARGE SCALE GENOMIC DNA]</scope>
    <source>
        <strain evidence="9">J07HQW2</strain>
    </source>
</reference>
<evidence type="ECO:0000256" key="1">
    <source>
        <dbReference type="ARBA" id="ARBA00001163"/>
    </source>
</evidence>
<evidence type="ECO:0000256" key="5">
    <source>
        <dbReference type="ARBA" id="ARBA00022793"/>
    </source>
</evidence>
<dbReference type="InterPro" id="IPR018020">
    <property type="entry name" value="OHCU_decarboxylase"/>
</dbReference>
<dbReference type="InterPro" id="IPR036778">
    <property type="entry name" value="OHCU_decarboxylase_sf"/>
</dbReference>
<dbReference type="PANTHER" id="PTHR43466:SF1">
    <property type="entry name" value="2-OXO-4-HYDROXY-4-CARBOXY-5-UREIDOIMIDAZOLINE DECARBOXYLASE-RELATED"/>
    <property type="match status" value="1"/>
</dbReference>
<evidence type="ECO:0000313" key="8">
    <source>
        <dbReference type="EMBL" id="ERG97160.1"/>
    </source>
</evidence>
<dbReference type="InterPro" id="IPR017580">
    <property type="entry name" value="OHCU_decarboxylase-1"/>
</dbReference>
<keyword evidence="6" id="KW-0456">Lyase</keyword>
<protein>
    <recommendedName>
        <fullName evidence="3">2-oxo-4-hydroxy-4-carboxy-5-ureidoimidazoline decarboxylase</fullName>
        <ecNumber evidence="3">4.1.1.97</ecNumber>
    </recommendedName>
</protein>
<comment type="pathway">
    <text evidence="2">Purine metabolism; urate degradation; (S)-allantoin from urate: step 3/3.</text>
</comment>
<dbReference type="Pfam" id="PF09349">
    <property type="entry name" value="OHCU_decarbox"/>
    <property type="match status" value="1"/>
</dbReference>
<feature type="domain" description="Oxo-4-hydroxy-4-carboxy-5-ureidoimidazoline decarboxylase" evidence="7">
    <location>
        <begin position="10"/>
        <end position="162"/>
    </location>
</feature>
<evidence type="ECO:0000256" key="6">
    <source>
        <dbReference type="ARBA" id="ARBA00023239"/>
    </source>
</evidence>
<dbReference type="GO" id="GO:0019628">
    <property type="term" value="P:urate catabolic process"/>
    <property type="evidence" value="ECO:0007669"/>
    <property type="project" value="UniProtKB-UniPathway"/>
</dbReference>
<dbReference type="Proteomes" id="UP000030710">
    <property type="component" value="Unassembled WGS sequence"/>
</dbReference>
<organism evidence="8 9">
    <name type="scientific">Haloquadratum walsbyi J07HQW2</name>
    <dbReference type="NCBI Taxonomy" id="1238425"/>
    <lineage>
        <taxon>Archaea</taxon>
        <taxon>Methanobacteriati</taxon>
        <taxon>Methanobacteriota</taxon>
        <taxon>Stenosarchaea group</taxon>
        <taxon>Halobacteria</taxon>
        <taxon>Halobacteriales</taxon>
        <taxon>Haloferacaceae</taxon>
        <taxon>Haloquadratum</taxon>
    </lineage>
</organism>
<dbReference type="eggNOG" id="arCOG11423">
    <property type="taxonomic scope" value="Archaea"/>
</dbReference>
<dbReference type="EMBL" id="KE356561">
    <property type="protein sequence ID" value="ERG97160.1"/>
    <property type="molecule type" value="Genomic_DNA"/>
</dbReference>
<dbReference type="UniPathway" id="UPA00394">
    <property type="reaction ID" value="UER00652"/>
</dbReference>
<evidence type="ECO:0000256" key="4">
    <source>
        <dbReference type="ARBA" id="ARBA00022631"/>
    </source>
</evidence>
<dbReference type="RefSeq" id="WP_021056621.1">
    <property type="nucleotide sequence ID" value="NZ_KE356561.1"/>
</dbReference>